<sequence>MDSTRISTVPTTMLELSISCRNLTNKDTLSKSDPQCTLYIKNLSDKDWREIGKTEVINDDLNPHFVRKFLIDYNFETVQKLRFVLHDIDTVSNDFLGQHETTLAEIVAFQGREFTGPLKDERGRSAGTVIVVAEEIANCKRSVNIALKGCDILGTSCFTKRSTFLTFWRSIENGSYSLVHKTEAAPVSHKPEWKKIYISARTLCNGDFDRNIRIDCMKYKMSGAHTLIGSFHTTLNDLTQRFNNPSNRKLTLSNSKKRSIKCGNLELKELEIGDEYSFLDYIMGGTQLHFAVAIDFTASNGNPIYPESLHYIGSDKSNPYELALKAIGEILRPYNSQNVYPGFGFGAKLSPQAPVSHQFPLNGNINHPYCNGIEEIITHYRSTVSRVTFYGPTNFAPVIESTAAIARQYDAGSSYFILLIITDGIICDMPQTKQAIIEASHLPLSIIIVGVGNDDFAAMNELDSDDRLLEFNGKKAVRDIVQFVPLRNYINTSVPAMDGLAKDVLYEVPDQLTSFMRAKGIKPKKTTQ</sequence>
<dbReference type="Pfam" id="PF00168">
    <property type="entry name" value="C2"/>
    <property type="match status" value="2"/>
</dbReference>
<dbReference type="CDD" id="cd04047">
    <property type="entry name" value="C2B_Copine"/>
    <property type="match status" value="1"/>
</dbReference>
<organism evidence="4 5">
    <name type="scientific">Tetranychus urticae</name>
    <name type="common">Two-spotted spider mite</name>
    <dbReference type="NCBI Taxonomy" id="32264"/>
    <lineage>
        <taxon>Eukaryota</taxon>
        <taxon>Metazoa</taxon>
        <taxon>Ecdysozoa</taxon>
        <taxon>Arthropoda</taxon>
        <taxon>Chelicerata</taxon>
        <taxon>Arachnida</taxon>
        <taxon>Acari</taxon>
        <taxon>Acariformes</taxon>
        <taxon>Trombidiformes</taxon>
        <taxon>Prostigmata</taxon>
        <taxon>Eleutherengona</taxon>
        <taxon>Raphignathae</taxon>
        <taxon>Tetranychoidea</taxon>
        <taxon>Tetranychidae</taxon>
        <taxon>Tetranychus</taxon>
    </lineage>
</organism>
<gene>
    <name evidence="4" type="primary">107364254</name>
</gene>
<keyword evidence="2" id="KW-0677">Repeat</keyword>
<dbReference type="Gene3D" id="2.60.40.150">
    <property type="entry name" value="C2 domain"/>
    <property type="match status" value="1"/>
</dbReference>
<reference evidence="5" key="1">
    <citation type="submission" date="2011-08" db="EMBL/GenBank/DDBJ databases">
        <authorList>
            <person name="Rombauts S."/>
        </authorList>
    </citation>
    <scope>NUCLEOTIDE SEQUENCE</scope>
    <source>
        <strain evidence="5">London</strain>
    </source>
</reference>
<dbReference type="OMA" id="MVHETEF"/>
<feature type="domain" description="C2" evidence="3">
    <location>
        <begin position="1"/>
        <end position="116"/>
    </location>
</feature>
<protein>
    <recommendedName>
        <fullName evidence="3">C2 domain-containing protein</fullName>
    </recommendedName>
</protein>
<reference evidence="4" key="2">
    <citation type="submission" date="2015-06" db="UniProtKB">
        <authorList>
            <consortium name="EnsemblMetazoa"/>
        </authorList>
    </citation>
    <scope>IDENTIFICATION</scope>
</reference>
<dbReference type="SUPFAM" id="SSF53300">
    <property type="entry name" value="vWA-like"/>
    <property type="match status" value="1"/>
</dbReference>
<dbReference type="KEGG" id="tut:107364254"/>
<dbReference type="GO" id="GO:0071277">
    <property type="term" value="P:cellular response to calcium ion"/>
    <property type="evidence" value="ECO:0007669"/>
    <property type="project" value="TreeGrafter"/>
</dbReference>
<keyword evidence="5" id="KW-1185">Reference proteome</keyword>
<dbReference type="PANTHER" id="PTHR10857:SF106">
    <property type="entry name" value="C2 DOMAIN-CONTAINING PROTEIN"/>
    <property type="match status" value="1"/>
</dbReference>
<dbReference type="eggNOG" id="KOG1327">
    <property type="taxonomic scope" value="Eukaryota"/>
</dbReference>
<dbReference type="GO" id="GO:0005544">
    <property type="term" value="F:calcium-dependent phospholipid binding"/>
    <property type="evidence" value="ECO:0007669"/>
    <property type="project" value="InterPro"/>
</dbReference>
<dbReference type="InterPro" id="IPR035892">
    <property type="entry name" value="C2_domain_sf"/>
</dbReference>
<proteinExistence type="inferred from homology"/>
<dbReference type="InterPro" id="IPR045052">
    <property type="entry name" value="Copine"/>
</dbReference>
<dbReference type="InterPro" id="IPR037768">
    <property type="entry name" value="C2B_Copine"/>
</dbReference>
<dbReference type="SMART" id="SM00239">
    <property type="entry name" value="C2"/>
    <property type="match status" value="1"/>
</dbReference>
<dbReference type="AlphaFoldDB" id="T1KHY0"/>
<dbReference type="GO" id="GO:0005886">
    <property type="term" value="C:plasma membrane"/>
    <property type="evidence" value="ECO:0007669"/>
    <property type="project" value="TreeGrafter"/>
</dbReference>
<dbReference type="Pfam" id="PF07002">
    <property type="entry name" value="Copine"/>
    <property type="match status" value="1"/>
</dbReference>
<dbReference type="OrthoDB" id="5855668at2759"/>
<evidence type="ECO:0000313" key="4">
    <source>
        <dbReference type="EnsemblMetazoa" id="tetur11g06030.1"/>
    </source>
</evidence>
<dbReference type="GO" id="GO:0032991">
    <property type="term" value="C:protein-containing complex"/>
    <property type="evidence" value="ECO:0007669"/>
    <property type="project" value="UniProtKB-ARBA"/>
</dbReference>
<dbReference type="Proteomes" id="UP000015104">
    <property type="component" value="Unassembled WGS sequence"/>
</dbReference>
<evidence type="ECO:0000259" key="3">
    <source>
        <dbReference type="PROSITE" id="PS50004"/>
    </source>
</evidence>
<dbReference type="PANTHER" id="PTHR10857">
    <property type="entry name" value="COPINE"/>
    <property type="match status" value="1"/>
</dbReference>
<dbReference type="CDD" id="cd04048">
    <property type="entry name" value="C2A_Copine"/>
    <property type="match status" value="1"/>
</dbReference>
<name>T1KHY0_TETUR</name>
<dbReference type="HOGENOM" id="CLU_020452_3_2_1"/>
<evidence type="ECO:0000256" key="1">
    <source>
        <dbReference type="ARBA" id="ARBA00009048"/>
    </source>
</evidence>
<evidence type="ECO:0000313" key="5">
    <source>
        <dbReference type="Proteomes" id="UP000015104"/>
    </source>
</evidence>
<accession>T1KHY0</accession>
<dbReference type="InterPro" id="IPR000008">
    <property type="entry name" value="C2_dom"/>
</dbReference>
<comment type="similarity">
    <text evidence="1">Belongs to the copine family.</text>
</comment>
<dbReference type="InterPro" id="IPR036465">
    <property type="entry name" value="vWFA_dom_sf"/>
</dbReference>
<dbReference type="EMBL" id="CAEY01000080">
    <property type="status" value="NOT_ANNOTATED_CDS"/>
    <property type="molecule type" value="Genomic_DNA"/>
</dbReference>
<dbReference type="InterPro" id="IPR010734">
    <property type="entry name" value="Copine_C"/>
</dbReference>
<dbReference type="EnsemblMetazoa" id="tetur11g06030.1">
    <property type="protein sequence ID" value="tetur11g06030.1"/>
    <property type="gene ID" value="tetur11g06030"/>
</dbReference>
<dbReference type="SMART" id="SM00327">
    <property type="entry name" value="VWA"/>
    <property type="match status" value="1"/>
</dbReference>
<dbReference type="PROSITE" id="PS50004">
    <property type="entry name" value="C2"/>
    <property type="match status" value="1"/>
</dbReference>
<dbReference type="SUPFAM" id="SSF49562">
    <property type="entry name" value="C2 domain (Calcium/lipid-binding domain, CaLB)"/>
    <property type="match status" value="2"/>
</dbReference>
<dbReference type="FunFam" id="2.60.40.150:FF:000099">
    <property type="entry name" value="Copine 3"/>
    <property type="match status" value="1"/>
</dbReference>
<dbReference type="STRING" id="32264.T1KHY0"/>
<evidence type="ECO:0000256" key="2">
    <source>
        <dbReference type="ARBA" id="ARBA00022737"/>
    </source>
</evidence>
<dbReference type="InterPro" id="IPR002035">
    <property type="entry name" value="VWF_A"/>
</dbReference>